<evidence type="ECO:0000256" key="2">
    <source>
        <dbReference type="ARBA" id="ARBA00007083"/>
    </source>
</evidence>
<dbReference type="PANTHER" id="PTHR13463">
    <property type="entry name" value="PROTEIN C10"/>
    <property type="match status" value="1"/>
</dbReference>
<dbReference type="InterPro" id="IPR036322">
    <property type="entry name" value="WD40_repeat_dom_sf"/>
</dbReference>
<dbReference type="InterPro" id="IPR036179">
    <property type="entry name" value="Ig-like_dom_sf"/>
</dbReference>
<organism evidence="6 7">
    <name type="scientific">Aphanomyces astaci</name>
    <name type="common">Crayfish plague agent</name>
    <dbReference type="NCBI Taxonomy" id="112090"/>
    <lineage>
        <taxon>Eukaryota</taxon>
        <taxon>Sar</taxon>
        <taxon>Stramenopiles</taxon>
        <taxon>Oomycota</taxon>
        <taxon>Saprolegniomycetes</taxon>
        <taxon>Saprolegniales</taxon>
        <taxon>Verrucalvaceae</taxon>
        <taxon>Aphanomyces</taxon>
    </lineage>
</organism>
<comment type="similarity">
    <text evidence="2">Belongs to the UPF0456 family.</text>
</comment>
<dbReference type="InterPro" id="IPR026317">
    <property type="entry name" value="P_C10"/>
</dbReference>
<evidence type="ECO:0000313" key="7">
    <source>
        <dbReference type="Proteomes" id="UP000469452"/>
    </source>
</evidence>
<dbReference type="AlphaFoldDB" id="A0A6A4ZK93"/>
<reference evidence="6 7" key="1">
    <citation type="submission" date="2019-06" db="EMBL/GenBank/DDBJ databases">
        <title>Genomics analysis of Aphanomyces spp. identifies a new class of oomycete effector associated with host adaptation.</title>
        <authorList>
            <person name="Gaulin E."/>
        </authorList>
    </citation>
    <scope>NUCLEOTIDE SEQUENCE [LARGE SCALE GENOMIC DNA]</scope>
    <source>
        <strain evidence="6 7">E</strain>
    </source>
</reference>
<dbReference type="Pfam" id="PF14974">
    <property type="entry name" value="P_C10"/>
    <property type="match status" value="1"/>
</dbReference>
<dbReference type="PANTHER" id="PTHR13463:SF3">
    <property type="entry name" value="PROTEIN C10"/>
    <property type="match status" value="1"/>
</dbReference>
<evidence type="ECO:0000256" key="5">
    <source>
        <dbReference type="PROSITE-ProRule" id="PRU00221"/>
    </source>
</evidence>
<accession>A0A6A4ZK93</accession>
<dbReference type="InterPro" id="IPR001680">
    <property type="entry name" value="WD40_rpt"/>
</dbReference>
<dbReference type="InterPro" id="IPR015943">
    <property type="entry name" value="WD40/YVTN_repeat-like_dom_sf"/>
</dbReference>
<sequence length="728" mass="80817">MRDDPTPPDSVGTVGDDHVRWASAVVDAKAKEHPFDCLVCGSKNVVLDIKTQHVRCRMCGVSTRNVYAHAVPNDRLREMEKLDADVATEMLRQVLGAFQDPHFKRRLDESKAHTRFMDMVLQHTSVALEAVGSVVTRFGFAHSLEGVMKAVRAIQENAGDNTVILDGLERLRVLLSPRNAFEPEEALQKVQEAKVVEEARLREFHVESQNLEKLEIAAQERRRVALMRAKKAARGLDPNQTYAPSIRRHPPPSVVLFPGRSAFVSVVADQSDTYTWCFNGAPIPEDAPGFRGTRSCFLKIQFFTKAMCGVYTCRCSNDDGVIESTPCLVSTGNEKNTYSLYRHKTPHVVHSMASLPHYCMCYRTMHGPVFGSTNSKLLYDSSSCLGSNVTSDVPVVAMATMADSASPGPTPLVHPAKPSQPSPCLPENHRPRVYLGMANGVLRVDSVAIVLPEDDVKRNKSLPRQPTKPCAVTSTELRMATSLTSIRRVAFVGQNAWLLLSDMQHTILLYAIRKDGVVESQLPTHALTCAKRVHVIATSPWLPHFCIAYGKNAAMEVVTMAQGYRRQQVPLTHKPTCVEFAAMGSQVAVGEKRVQHGVVRILNVETLQTNMIVATAHFGGIQFLRWIPRHHNFVFSLGHDHTIKLWDTAKKECVVSFQVHTSAPSDVLVTCNAAMECTITVSTFAKQIEKWTIGALQHLLHSVGVEHSYAIVLIQKQWRGARTRSHLR</sequence>
<dbReference type="Gene3D" id="2.60.40.10">
    <property type="entry name" value="Immunoglobulins"/>
    <property type="match status" value="1"/>
</dbReference>
<evidence type="ECO:0000256" key="3">
    <source>
        <dbReference type="ARBA" id="ARBA00020502"/>
    </source>
</evidence>
<name>A0A6A4ZK93_APHAT</name>
<evidence type="ECO:0000256" key="4">
    <source>
        <dbReference type="ARBA" id="ARBA00022490"/>
    </source>
</evidence>
<comment type="subcellular location">
    <subcellularLocation>
        <location evidence="1">Cytoplasm</location>
    </subcellularLocation>
</comment>
<dbReference type="GO" id="GO:0005737">
    <property type="term" value="C:cytoplasm"/>
    <property type="evidence" value="ECO:0007669"/>
    <property type="project" value="UniProtKB-SubCell"/>
</dbReference>
<evidence type="ECO:0000256" key="1">
    <source>
        <dbReference type="ARBA" id="ARBA00004496"/>
    </source>
</evidence>
<dbReference type="CDD" id="cd00096">
    <property type="entry name" value="Ig"/>
    <property type="match status" value="1"/>
</dbReference>
<dbReference type="SUPFAM" id="SSF50978">
    <property type="entry name" value="WD40 repeat-like"/>
    <property type="match status" value="1"/>
</dbReference>
<feature type="repeat" description="WD" evidence="5">
    <location>
        <begin position="614"/>
        <end position="656"/>
    </location>
</feature>
<proteinExistence type="inferred from homology"/>
<dbReference type="GO" id="GO:0009791">
    <property type="term" value="P:post-embryonic development"/>
    <property type="evidence" value="ECO:0007669"/>
    <property type="project" value="TreeGrafter"/>
</dbReference>
<dbReference type="PROSITE" id="PS50082">
    <property type="entry name" value="WD_REPEATS_2"/>
    <property type="match status" value="1"/>
</dbReference>
<comment type="caution">
    <text evidence="6">The sequence shown here is derived from an EMBL/GenBank/DDBJ whole genome shotgun (WGS) entry which is preliminary data.</text>
</comment>
<dbReference type="SUPFAM" id="SSF48726">
    <property type="entry name" value="Immunoglobulin"/>
    <property type="match status" value="1"/>
</dbReference>
<protein>
    <recommendedName>
        <fullName evidence="3">Protein C10</fullName>
    </recommendedName>
</protein>
<keyword evidence="5" id="KW-0853">WD repeat</keyword>
<evidence type="ECO:0000313" key="6">
    <source>
        <dbReference type="EMBL" id="KAF0712934.1"/>
    </source>
</evidence>
<dbReference type="PROSITE" id="PS50096">
    <property type="entry name" value="IQ"/>
    <property type="match status" value="1"/>
</dbReference>
<dbReference type="EMBL" id="VJMI01017665">
    <property type="protein sequence ID" value="KAF0712934.1"/>
    <property type="molecule type" value="Genomic_DNA"/>
</dbReference>
<dbReference type="InterPro" id="IPR013783">
    <property type="entry name" value="Ig-like_fold"/>
</dbReference>
<dbReference type="VEuPathDB" id="FungiDB:H257_12500"/>
<keyword evidence="4" id="KW-0963">Cytoplasm</keyword>
<dbReference type="Proteomes" id="UP000469452">
    <property type="component" value="Unassembled WGS sequence"/>
</dbReference>
<gene>
    <name evidence="6" type="ORF">AaE_011913</name>
</gene>
<dbReference type="Gene3D" id="2.130.10.10">
    <property type="entry name" value="YVTN repeat-like/Quinoprotein amine dehydrogenase"/>
    <property type="match status" value="1"/>
</dbReference>